<dbReference type="Pfam" id="PF19516">
    <property type="entry name" value="DUF6049"/>
    <property type="match status" value="2"/>
</dbReference>
<name>A0ABN6XP61_9MICO</name>
<feature type="region of interest" description="Disordered" evidence="1">
    <location>
        <begin position="388"/>
        <end position="454"/>
    </location>
</feature>
<dbReference type="InterPro" id="IPR046112">
    <property type="entry name" value="DUF6049"/>
</dbReference>
<keyword evidence="2" id="KW-0472">Membrane</keyword>
<keyword evidence="4" id="KW-1185">Reference proteome</keyword>
<feature type="compositionally biased region" description="Basic and acidic residues" evidence="1">
    <location>
        <begin position="66"/>
        <end position="76"/>
    </location>
</feature>
<dbReference type="EMBL" id="AP027731">
    <property type="protein sequence ID" value="BDZ45360.1"/>
    <property type="molecule type" value="Genomic_DNA"/>
</dbReference>
<protein>
    <submittedName>
        <fullName evidence="3">Uncharacterized protein</fullName>
    </submittedName>
</protein>
<evidence type="ECO:0000256" key="2">
    <source>
        <dbReference type="SAM" id="Phobius"/>
    </source>
</evidence>
<feature type="region of interest" description="Disordered" evidence="1">
    <location>
        <begin position="249"/>
        <end position="310"/>
    </location>
</feature>
<feature type="compositionally biased region" description="Basic and acidic residues" evidence="1">
    <location>
        <begin position="289"/>
        <end position="301"/>
    </location>
</feature>
<evidence type="ECO:0000313" key="3">
    <source>
        <dbReference type="EMBL" id="BDZ45360.1"/>
    </source>
</evidence>
<organism evidence="3 4">
    <name type="scientific">Naasia aerilata</name>
    <dbReference type="NCBI Taxonomy" id="1162966"/>
    <lineage>
        <taxon>Bacteria</taxon>
        <taxon>Bacillati</taxon>
        <taxon>Actinomycetota</taxon>
        <taxon>Actinomycetes</taxon>
        <taxon>Micrococcales</taxon>
        <taxon>Microbacteriaceae</taxon>
        <taxon>Naasia</taxon>
    </lineage>
</organism>
<reference evidence="4" key="1">
    <citation type="journal article" date="2019" name="Int. J. Syst. Evol. Microbiol.">
        <title>The Global Catalogue of Microorganisms (GCM) 10K type strain sequencing project: providing services to taxonomists for standard genome sequencing and annotation.</title>
        <authorList>
            <consortium name="The Broad Institute Genomics Platform"/>
            <consortium name="The Broad Institute Genome Sequencing Center for Infectious Disease"/>
            <person name="Wu L."/>
            <person name="Ma J."/>
        </authorList>
    </citation>
    <scope>NUCLEOTIDE SEQUENCE [LARGE SCALE GENOMIC DNA]</scope>
    <source>
        <strain evidence="4">NBRC 108725</strain>
    </source>
</reference>
<proteinExistence type="predicted"/>
<evidence type="ECO:0000313" key="4">
    <source>
        <dbReference type="Proteomes" id="UP001321498"/>
    </source>
</evidence>
<feature type="transmembrane region" description="Helical" evidence="2">
    <location>
        <begin position="638"/>
        <end position="657"/>
    </location>
</feature>
<keyword evidence="2" id="KW-1133">Transmembrane helix</keyword>
<feature type="region of interest" description="Disordered" evidence="1">
    <location>
        <begin position="64"/>
        <end position="85"/>
    </location>
</feature>
<sequence length="672" mass="68983">MSGLLPLSLPAASAAEEDAPSVSLTLAAGSGVVAPGQDLAVTATVANRGTTALQAGTLVLGLTPDEADRGGLEKQLTDPGSAETAAAGSVPVPALPPGASVAVSATVPAGDVARILTGADWGAHVVTGNLEVGGTSVAFGASGLVWQNGAAPPPVGVALVMPLTTPGISAGLLDAESLDAYTSTGGVLRKKLDAVRGTPTAIAVDPRIVASIRALGSTAPASAVAWLNDLRDSSNYIFPLGYADADPSLERAAGAPRSSRRGRSRPRWTPPTSREPRQGSPRFNADADPDPRADRERDTRAGARGGADDGCTARLGLLGHGHRVADQDDAGRPALLRRVGTDPVARAEQRAGRLGIAPSGGRGARGQHGARGRLRAVGLPVVRRLLGGGGGWTRRGGGRDRTPRGVGGQGSRGVDRRGRPRSGVAGGHREHDVRAERGPLAALGRPGAAGRCADRGSELALRGDQPADPRAPTASQLVQDDGAIASFSSILERPELLTGRERLRLLAILSSQWQELPDAWQTAATDLHSRFLGILGSVSLTSTSVFVVSPDAEVPISVRNDLDFPVTIRLDGRPSNGRILVEGATATVDAQSSQRVGLPTRSIVNGRVTLTVTAFSPTGVQVGSPAVITLDVQAEWEAVGTGVVVGLVVALFGFGIFRNIRRRRRAAAEARE</sequence>
<evidence type="ECO:0000256" key="1">
    <source>
        <dbReference type="SAM" id="MobiDB-lite"/>
    </source>
</evidence>
<dbReference type="Proteomes" id="UP001321498">
    <property type="component" value="Chromosome"/>
</dbReference>
<feature type="compositionally biased region" description="Basic and acidic residues" evidence="1">
    <location>
        <begin position="427"/>
        <end position="437"/>
    </location>
</feature>
<keyword evidence="2" id="KW-0812">Transmembrane</keyword>
<gene>
    <name evidence="3" type="ORF">GCM10025866_12690</name>
</gene>
<feature type="compositionally biased region" description="Low complexity" evidence="1">
    <location>
        <begin position="438"/>
        <end position="451"/>
    </location>
</feature>
<accession>A0ABN6XP61</accession>